<evidence type="ECO:0000313" key="4">
    <source>
        <dbReference type="EMBL" id="TQV84180.1"/>
    </source>
</evidence>
<keyword evidence="5" id="KW-1185">Reference proteome</keyword>
<organism evidence="4 5">
    <name type="scientific">Exilibacterium tricleocarpae</name>
    <dbReference type="NCBI Taxonomy" id="2591008"/>
    <lineage>
        <taxon>Bacteria</taxon>
        <taxon>Pseudomonadati</taxon>
        <taxon>Pseudomonadota</taxon>
        <taxon>Gammaproteobacteria</taxon>
        <taxon>Cellvibrionales</taxon>
        <taxon>Cellvibrionaceae</taxon>
        <taxon>Exilibacterium</taxon>
    </lineage>
</organism>
<dbReference type="GO" id="GO:0000160">
    <property type="term" value="P:phosphorelay signal transduction system"/>
    <property type="evidence" value="ECO:0007669"/>
    <property type="project" value="UniProtKB-KW"/>
</dbReference>
<comment type="caution">
    <text evidence="4">The sequence shown here is derived from an EMBL/GenBank/DDBJ whole genome shotgun (WGS) entry which is preliminary data.</text>
</comment>
<dbReference type="InterPro" id="IPR008207">
    <property type="entry name" value="Sig_transdc_His_kin_Hpt_dom"/>
</dbReference>
<dbReference type="OrthoDB" id="9131849at2"/>
<name>A0A545U400_9GAMM</name>
<evidence type="ECO:0000256" key="2">
    <source>
        <dbReference type="PROSITE-ProRule" id="PRU00110"/>
    </source>
</evidence>
<gene>
    <name evidence="4" type="ORF">FKG94_05830</name>
</gene>
<dbReference type="SUPFAM" id="SSF47226">
    <property type="entry name" value="Histidine-containing phosphotransfer domain, HPT domain"/>
    <property type="match status" value="1"/>
</dbReference>
<reference evidence="4 5" key="1">
    <citation type="submission" date="2019-06" db="EMBL/GenBank/DDBJ databases">
        <title>Whole genome sequence for Cellvibrionaceae sp. R142.</title>
        <authorList>
            <person name="Wang G."/>
        </authorList>
    </citation>
    <scope>NUCLEOTIDE SEQUENCE [LARGE SCALE GENOMIC DNA]</scope>
    <source>
        <strain evidence="4 5">R142</strain>
    </source>
</reference>
<proteinExistence type="predicted"/>
<feature type="domain" description="HPt" evidence="3">
    <location>
        <begin position="19"/>
        <end position="112"/>
    </location>
</feature>
<feature type="modified residue" description="Phosphohistidine" evidence="2">
    <location>
        <position position="58"/>
    </location>
</feature>
<dbReference type="RefSeq" id="WP_142903260.1">
    <property type="nucleotide sequence ID" value="NZ_ML660089.1"/>
</dbReference>
<keyword evidence="2" id="KW-0597">Phosphoprotein</keyword>
<dbReference type="Gene3D" id="1.20.120.160">
    <property type="entry name" value="HPT domain"/>
    <property type="match status" value="1"/>
</dbReference>
<evidence type="ECO:0000259" key="3">
    <source>
        <dbReference type="PROSITE" id="PS50894"/>
    </source>
</evidence>
<evidence type="ECO:0000256" key="1">
    <source>
        <dbReference type="ARBA" id="ARBA00023012"/>
    </source>
</evidence>
<dbReference type="EMBL" id="VHSG01000006">
    <property type="protein sequence ID" value="TQV84180.1"/>
    <property type="molecule type" value="Genomic_DNA"/>
</dbReference>
<dbReference type="InterPro" id="IPR036641">
    <property type="entry name" value="HPT_dom_sf"/>
</dbReference>
<evidence type="ECO:0000313" key="5">
    <source>
        <dbReference type="Proteomes" id="UP000319732"/>
    </source>
</evidence>
<dbReference type="Proteomes" id="UP000319732">
    <property type="component" value="Unassembled WGS sequence"/>
</dbReference>
<accession>A0A545U400</accession>
<sequence length="112" mass="11925">MSTEIHIDKDTLMTLKEVMEEEFQLLIDTFLSDAEQRLAALRDCLARADSTGLRAAAHSFKGSCSNIGAPLMAQLCARVEDAAVAGELDGLAPALDAIEAEHKIVVAALGEL</sequence>
<dbReference type="CDD" id="cd00088">
    <property type="entry name" value="HPT"/>
    <property type="match status" value="1"/>
</dbReference>
<keyword evidence="1" id="KW-0902">Two-component regulatory system</keyword>
<dbReference type="GO" id="GO:0004672">
    <property type="term" value="F:protein kinase activity"/>
    <property type="evidence" value="ECO:0007669"/>
    <property type="project" value="UniProtKB-ARBA"/>
</dbReference>
<protein>
    <submittedName>
        <fullName evidence="4">Hpt domain-containing protein</fullName>
    </submittedName>
</protein>
<dbReference type="PROSITE" id="PS50894">
    <property type="entry name" value="HPT"/>
    <property type="match status" value="1"/>
</dbReference>
<dbReference type="Pfam" id="PF01627">
    <property type="entry name" value="Hpt"/>
    <property type="match status" value="1"/>
</dbReference>
<dbReference type="AlphaFoldDB" id="A0A545U400"/>
<dbReference type="SMART" id="SM00073">
    <property type="entry name" value="HPT"/>
    <property type="match status" value="1"/>
</dbReference>